<dbReference type="AlphaFoldDB" id="A0AAN6WUC7"/>
<proteinExistence type="predicted"/>
<keyword evidence="1" id="KW-0472">Membrane</keyword>
<accession>A0AAN6WUC7</accession>
<dbReference type="Proteomes" id="UP001302126">
    <property type="component" value="Unassembled WGS sequence"/>
</dbReference>
<organism evidence="2 3">
    <name type="scientific">Podospora australis</name>
    <dbReference type="NCBI Taxonomy" id="1536484"/>
    <lineage>
        <taxon>Eukaryota</taxon>
        <taxon>Fungi</taxon>
        <taxon>Dikarya</taxon>
        <taxon>Ascomycota</taxon>
        <taxon>Pezizomycotina</taxon>
        <taxon>Sordariomycetes</taxon>
        <taxon>Sordariomycetidae</taxon>
        <taxon>Sordariales</taxon>
        <taxon>Podosporaceae</taxon>
        <taxon>Podospora</taxon>
    </lineage>
</organism>
<protein>
    <submittedName>
        <fullName evidence="2">Uncharacterized protein</fullName>
    </submittedName>
</protein>
<evidence type="ECO:0000256" key="1">
    <source>
        <dbReference type="SAM" id="Phobius"/>
    </source>
</evidence>
<feature type="transmembrane region" description="Helical" evidence="1">
    <location>
        <begin position="233"/>
        <end position="254"/>
    </location>
</feature>
<feature type="transmembrane region" description="Helical" evidence="1">
    <location>
        <begin position="336"/>
        <end position="357"/>
    </location>
</feature>
<feature type="transmembrane region" description="Helical" evidence="1">
    <location>
        <begin position="87"/>
        <end position="113"/>
    </location>
</feature>
<keyword evidence="3" id="KW-1185">Reference proteome</keyword>
<reference evidence="2" key="2">
    <citation type="submission" date="2023-05" db="EMBL/GenBank/DDBJ databases">
        <authorList>
            <consortium name="Lawrence Berkeley National Laboratory"/>
            <person name="Steindorff A."/>
            <person name="Hensen N."/>
            <person name="Bonometti L."/>
            <person name="Westerberg I."/>
            <person name="Brannstrom I.O."/>
            <person name="Guillou S."/>
            <person name="Cros-Aarteil S."/>
            <person name="Calhoun S."/>
            <person name="Haridas S."/>
            <person name="Kuo A."/>
            <person name="Mondo S."/>
            <person name="Pangilinan J."/>
            <person name="Riley R."/>
            <person name="Labutti K."/>
            <person name="Andreopoulos B."/>
            <person name="Lipzen A."/>
            <person name="Chen C."/>
            <person name="Yanf M."/>
            <person name="Daum C."/>
            <person name="Ng V."/>
            <person name="Clum A."/>
            <person name="Ohm R."/>
            <person name="Martin F."/>
            <person name="Silar P."/>
            <person name="Natvig D."/>
            <person name="Lalanne C."/>
            <person name="Gautier V."/>
            <person name="Ament-Velasquez S.L."/>
            <person name="Kruys A."/>
            <person name="Hutchinson M.I."/>
            <person name="Powell A.J."/>
            <person name="Barry K."/>
            <person name="Miller A.N."/>
            <person name="Grigoriev I.V."/>
            <person name="Debuchy R."/>
            <person name="Gladieux P."/>
            <person name="Thoren M.H."/>
            <person name="Johannesson H."/>
        </authorList>
    </citation>
    <scope>NUCLEOTIDE SEQUENCE</scope>
    <source>
        <strain evidence="2">PSN309</strain>
    </source>
</reference>
<keyword evidence="1" id="KW-1133">Transmembrane helix</keyword>
<reference evidence="2" key="1">
    <citation type="journal article" date="2023" name="Mol. Phylogenet. Evol.">
        <title>Genome-scale phylogeny and comparative genomics of the fungal order Sordariales.</title>
        <authorList>
            <person name="Hensen N."/>
            <person name="Bonometti L."/>
            <person name="Westerberg I."/>
            <person name="Brannstrom I.O."/>
            <person name="Guillou S."/>
            <person name="Cros-Aarteil S."/>
            <person name="Calhoun S."/>
            <person name="Haridas S."/>
            <person name="Kuo A."/>
            <person name="Mondo S."/>
            <person name="Pangilinan J."/>
            <person name="Riley R."/>
            <person name="LaButti K."/>
            <person name="Andreopoulos B."/>
            <person name="Lipzen A."/>
            <person name="Chen C."/>
            <person name="Yan M."/>
            <person name="Daum C."/>
            <person name="Ng V."/>
            <person name="Clum A."/>
            <person name="Steindorff A."/>
            <person name="Ohm R.A."/>
            <person name="Martin F."/>
            <person name="Silar P."/>
            <person name="Natvig D.O."/>
            <person name="Lalanne C."/>
            <person name="Gautier V."/>
            <person name="Ament-Velasquez S.L."/>
            <person name="Kruys A."/>
            <person name="Hutchinson M.I."/>
            <person name="Powell A.J."/>
            <person name="Barry K."/>
            <person name="Miller A.N."/>
            <person name="Grigoriev I.V."/>
            <person name="Debuchy R."/>
            <person name="Gladieux P."/>
            <person name="Hiltunen Thoren M."/>
            <person name="Johannesson H."/>
        </authorList>
    </citation>
    <scope>NUCLEOTIDE SEQUENCE</scope>
    <source>
        <strain evidence="2">PSN309</strain>
    </source>
</reference>
<feature type="transmembrane region" description="Helical" evidence="1">
    <location>
        <begin position="165"/>
        <end position="182"/>
    </location>
</feature>
<sequence length="390" mass="42952">MTDCSGLGGFSHFGDYAQLLRNRTSFSAPRLEECQIPICSALWGFGVPDLSGIGVAVGYTLSVFLGPFLSTVLLSTSPLAFRIQTTATAALAAFFDSGVYFAFAIQVATITTLAPKDYETKETSIGDYESRTAGLVSIICLLPLLYPIAILPFSPNRLIQTRTPYRLTLFCLAVVISFYPFLSQSIRNFAPTQVGAGNGEQGETYVTAAEWAAVERLCFGEGISYLTKREHKILRAFQIVASLTIFLFTIGAIIPPGLRRLNYLYGSDSPLRNDWLGKVEWATTKVSNNAWLRYMLLSVPTLLAVPLLWGFFKLRTLQGQLAKRTGGDEEANLWEFGQVMAITIFVPVLAELIFVAVRRGGRADVRSAGDDVIKGDYTEQKQGLCLFWNH</sequence>
<feature type="transmembrane region" description="Helical" evidence="1">
    <location>
        <begin position="133"/>
        <end position="153"/>
    </location>
</feature>
<feature type="transmembrane region" description="Helical" evidence="1">
    <location>
        <begin position="53"/>
        <end position="75"/>
    </location>
</feature>
<evidence type="ECO:0000313" key="3">
    <source>
        <dbReference type="Proteomes" id="UP001302126"/>
    </source>
</evidence>
<name>A0AAN6WUC7_9PEZI</name>
<dbReference type="EMBL" id="MU864392">
    <property type="protein sequence ID" value="KAK4188156.1"/>
    <property type="molecule type" value="Genomic_DNA"/>
</dbReference>
<gene>
    <name evidence="2" type="ORF">QBC35DRAFT_383296</name>
</gene>
<feature type="transmembrane region" description="Helical" evidence="1">
    <location>
        <begin position="294"/>
        <end position="312"/>
    </location>
</feature>
<keyword evidence="1" id="KW-0812">Transmembrane</keyword>
<comment type="caution">
    <text evidence="2">The sequence shown here is derived from an EMBL/GenBank/DDBJ whole genome shotgun (WGS) entry which is preliminary data.</text>
</comment>
<evidence type="ECO:0000313" key="2">
    <source>
        <dbReference type="EMBL" id="KAK4188156.1"/>
    </source>
</evidence>